<name>A0ABR8WR17_9FLAO</name>
<evidence type="ECO:0000313" key="3">
    <source>
        <dbReference type="Proteomes" id="UP000626242"/>
    </source>
</evidence>
<proteinExistence type="predicted"/>
<dbReference type="Proteomes" id="UP000626242">
    <property type="component" value="Unassembled WGS sequence"/>
</dbReference>
<gene>
    <name evidence="2" type="ORF">H9628_11775</name>
</gene>
<evidence type="ECO:0000256" key="1">
    <source>
        <dbReference type="SAM" id="Phobius"/>
    </source>
</evidence>
<keyword evidence="3" id="KW-1185">Reference proteome</keyword>
<dbReference type="EMBL" id="JACSPS010000016">
    <property type="protein sequence ID" value="MBD8019146.1"/>
    <property type="molecule type" value="Genomic_DNA"/>
</dbReference>
<keyword evidence="1" id="KW-1133">Transmembrane helix</keyword>
<evidence type="ECO:0000313" key="2">
    <source>
        <dbReference type="EMBL" id="MBD8019146.1"/>
    </source>
</evidence>
<keyword evidence="1" id="KW-0812">Transmembrane</keyword>
<accession>A0ABR8WR17</accession>
<dbReference type="RefSeq" id="WP_251834342.1">
    <property type="nucleotide sequence ID" value="NZ_JACSPS010000016.1"/>
</dbReference>
<feature type="transmembrane region" description="Helical" evidence="1">
    <location>
        <begin position="70"/>
        <end position="91"/>
    </location>
</feature>
<organism evidence="2 3">
    <name type="scientific">Kaistella pullorum</name>
    <dbReference type="NCBI Taxonomy" id="2763074"/>
    <lineage>
        <taxon>Bacteria</taxon>
        <taxon>Pseudomonadati</taxon>
        <taxon>Bacteroidota</taxon>
        <taxon>Flavobacteriia</taxon>
        <taxon>Flavobacteriales</taxon>
        <taxon>Weeksellaceae</taxon>
        <taxon>Chryseobacterium group</taxon>
        <taxon>Kaistella</taxon>
    </lineage>
</organism>
<keyword evidence="1" id="KW-0472">Membrane</keyword>
<comment type="caution">
    <text evidence="2">The sequence shown here is derived from an EMBL/GenBank/DDBJ whole genome shotgun (WGS) entry which is preliminary data.</text>
</comment>
<feature type="transmembrane region" description="Helical" evidence="1">
    <location>
        <begin position="7"/>
        <end position="27"/>
    </location>
</feature>
<feature type="transmembrane region" description="Helical" evidence="1">
    <location>
        <begin position="39"/>
        <end position="58"/>
    </location>
</feature>
<protein>
    <submittedName>
        <fullName evidence="2">Uncharacterized protein</fullName>
    </submittedName>
</protein>
<reference evidence="2 3" key="1">
    <citation type="submission" date="2020-08" db="EMBL/GenBank/DDBJ databases">
        <title>A Genomic Blueprint of the Chicken Gut Microbiome.</title>
        <authorList>
            <person name="Gilroy R."/>
            <person name="Ravi A."/>
            <person name="Getino M."/>
            <person name="Pursley I."/>
            <person name="Horton D.L."/>
            <person name="Alikhan N.-F."/>
            <person name="Baker D."/>
            <person name="Gharbi K."/>
            <person name="Hall N."/>
            <person name="Watson M."/>
            <person name="Adriaenssens E.M."/>
            <person name="Foster-Nyarko E."/>
            <person name="Jarju S."/>
            <person name="Secka A."/>
            <person name="Antonio M."/>
            <person name="Oren A."/>
            <person name="Chaudhuri R."/>
            <person name="La Ragione R.M."/>
            <person name="Hildebrand F."/>
            <person name="Pallen M.J."/>
        </authorList>
    </citation>
    <scope>NUCLEOTIDE SEQUENCE [LARGE SCALE GENOMIC DNA]</scope>
    <source>
        <strain evidence="2 3">Sa1CVA4</strain>
    </source>
</reference>
<sequence>MKFLKFFIKYFTIIFLFGILIYLTKYYGNYCLDVFSQFFLLPLLSIIILVNIAILYLIDSKKRKFKTTNTLLIFCLSTLIINLLIGVLPNFKIQKFKIKLQSDFERPELILYSNNTYQLKTGYPHGQCYKSGDYKILNDTLVLENKIENKSQNLITEKYLIKKDSLKSLNKEFKDLIIIE</sequence>